<dbReference type="InterPro" id="IPR005119">
    <property type="entry name" value="LysR_subst-bd"/>
</dbReference>
<dbReference type="PROSITE" id="PS50931">
    <property type="entry name" value="HTH_LYSR"/>
    <property type="match status" value="1"/>
</dbReference>
<evidence type="ECO:0000259" key="5">
    <source>
        <dbReference type="PROSITE" id="PS50931"/>
    </source>
</evidence>
<dbReference type="RefSeq" id="WP_050532070.1">
    <property type="nucleotide sequence ID" value="NZ_AQQZ01000008.1"/>
</dbReference>
<evidence type="ECO:0000313" key="6">
    <source>
        <dbReference type="EMBL" id="KNG92679.1"/>
    </source>
</evidence>
<keyword evidence="3" id="KW-0238">DNA-binding</keyword>
<evidence type="ECO:0000313" key="7">
    <source>
        <dbReference type="Proteomes" id="UP000036938"/>
    </source>
</evidence>
<dbReference type="PATRIC" id="fig|1317121.7.peg.4102"/>
<dbReference type="Proteomes" id="UP000036938">
    <property type="component" value="Unassembled WGS sequence"/>
</dbReference>
<evidence type="ECO:0000256" key="1">
    <source>
        <dbReference type="ARBA" id="ARBA00009437"/>
    </source>
</evidence>
<accession>A0A0L1JLP8</accession>
<dbReference type="PANTHER" id="PTHR30126">
    <property type="entry name" value="HTH-TYPE TRANSCRIPTIONAL REGULATOR"/>
    <property type="match status" value="1"/>
</dbReference>
<dbReference type="PANTHER" id="PTHR30126:SF2">
    <property type="entry name" value="HTH-TYPE TRANSCRIPTIONAL REGULATOR YJIE"/>
    <property type="match status" value="1"/>
</dbReference>
<dbReference type="OrthoDB" id="528082at2"/>
<comment type="caution">
    <text evidence="6">The sequence shown here is derived from an EMBL/GenBank/DDBJ whole genome shotgun (WGS) entry which is preliminary data.</text>
</comment>
<name>A0A0L1JLP8_9RHOB</name>
<feature type="domain" description="HTH lysR-type" evidence="5">
    <location>
        <begin position="1"/>
        <end position="58"/>
    </location>
</feature>
<dbReference type="SUPFAM" id="SSF46785">
    <property type="entry name" value="Winged helix' DNA-binding domain"/>
    <property type="match status" value="1"/>
</dbReference>
<comment type="similarity">
    <text evidence="1">Belongs to the LysR transcriptional regulatory family.</text>
</comment>
<organism evidence="6 7">
    <name type="scientific">Pseudaestuariivita atlantica</name>
    <dbReference type="NCBI Taxonomy" id="1317121"/>
    <lineage>
        <taxon>Bacteria</taxon>
        <taxon>Pseudomonadati</taxon>
        <taxon>Pseudomonadota</taxon>
        <taxon>Alphaproteobacteria</taxon>
        <taxon>Rhodobacterales</taxon>
        <taxon>Paracoccaceae</taxon>
        <taxon>Pseudaestuariivita</taxon>
    </lineage>
</organism>
<reference evidence="6 7" key="1">
    <citation type="journal article" date="2015" name="Int. J. Syst. Evol. Microbiol.">
        <title>Aestuariivita atlantica sp. nov., isolated from deep sea sediment of the Atlantic Ocean.</title>
        <authorList>
            <person name="Li G."/>
            <person name="Lai Q."/>
            <person name="Du Y."/>
            <person name="Liu X."/>
            <person name="Sun F."/>
            <person name="Shao Z."/>
        </authorList>
    </citation>
    <scope>NUCLEOTIDE SEQUENCE [LARGE SCALE GENOMIC DNA]</scope>
    <source>
        <strain evidence="6 7">22II-S11-z3</strain>
    </source>
</reference>
<keyword evidence="2" id="KW-0805">Transcription regulation</keyword>
<dbReference type="GO" id="GO:0000976">
    <property type="term" value="F:transcription cis-regulatory region binding"/>
    <property type="evidence" value="ECO:0007669"/>
    <property type="project" value="TreeGrafter"/>
</dbReference>
<proteinExistence type="inferred from homology"/>
<dbReference type="InterPro" id="IPR036390">
    <property type="entry name" value="WH_DNA-bd_sf"/>
</dbReference>
<keyword evidence="4" id="KW-0804">Transcription</keyword>
<evidence type="ECO:0000256" key="4">
    <source>
        <dbReference type="ARBA" id="ARBA00023163"/>
    </source>
</evidence>
<dbReference type="Pfam" id="PF03466">
    <property type="entry name" value="LysR_substrate"/>
    <property type="match status" value="1"/>
</dbReference>
<dbReference type="Pfam" id="PF00126">
    <property type="entry name" value="HTH_1"/>
    <property type="match status" value="1"/>
</dbReference>
<dbReference type="InterPro" id="IPR000847">
    <property type="entry name" value="LysR_HTH_N"/>
</dbReference>
<keyword evidence="7" id="KW-1185">Reference proteome</keyword>
<dbReference type="GO" id="GO:0003700">
    <property type="term" value="F:DNA-binding transcription factor activity"/>
    <property type="evidence" value="ECO:0007669"/>
    <property type="project" value="InterPro"/>
</dbReference>
<gene>
    <name evidence="6" type="ORF">ATO11_16850</name>
</gene>
<dbReference type="EMBL" id="AQQZ01000008">
    <property type="protein sequence ID" value="KNG92679.1"/>
    <property type="molecule type" value="Genomic_DNA"/>
</dbReference>
<dbReference type="STRING" id="1317121.ATO11_16850"/>
<dbReference type="InterPro" id="IPR036388">
    <property type="entry name" value="WH-like_DNA-bd_sf"/>
</dbReference>
<dbReference type="PRINTS" id="PR00039">
    <property type="entry name" value="HTHLYSR"/>
</dbReference>
<protein>
    <submittedName>
        <fullName evidence="6">LysR family transcriptional regulator</fullName>
    </submittedName>
</protein>
<evidence type="ECO:0000256" key="3">
    <source>
        <dbReference type="ARBA" id="ARBA00023125"/>
    </source>
</evidence>
<evidence type="ECO:0000256" key="2">
    <source>
        <dbReference type="ARBA" id="ARBA00023015"/>
    </source>
</evidence>
<dbReference type="Gene3D" id="1.10.10.10">
    <property type="entry name" value="Winged helix-like DNA-binding domain superfamily/Winged helix DNA-binding domain"/>
    <property type="match status" value="1"/>
</dbReference>
<dbReference type="AlphaFoldDB" id="A0A0L1JLP8"/>
<dbReference type="SUPFAM" id="SSF53850">
    <property type="entry name" value="Periplasmic binding protein-like II"/>
    <property type="match status" value="1"/>
</dbReference>
<sequence length="294" mass="32678">MDLNCFDDVLVLLEERNMTRAAARRNITQPAFSRRIRSFEDWLGTPILERHANRIEISAALLANEEELRAMVANLREMRTRFTNFAPGRSSITIAAQHALTVSTLPDMTLRARAAFPNLDFRPRAGNLHDCVTRFLRGDASMLLCYEARSIPPLEFGTGVVRGHWGTDYLVPVVGGALRYTVKDTGWIPDDTPAIPYPEGSYFGDVLSRENRQFGTPGSSLGPVCVTAFSSGTKELVLHGIGVGWVPFSMVHREIASGELISLAYRYGREPLNIALFTDKTSAASLDLLSFWTR</sequence>